<dbReference type="KEGG" id="hts:HMJ29_03570"/>
<dbReference type="RefSeq" id="WP_171590199.1">
    <property type="nucleotide sequence ID" value="NZ_CP053538.1"/>
</dbReference>
<accession>A0A6M6BCY2</accession>
<sequence length="406" mass="43724">MENEPSPLDTLRQLKEWLDAGTITPQEFETLKRKLLFSENAGPPASTPPPAPEKPAVTAADQMYPSRSAATPAPEPPRPPEAEQTFTTSGPVEDPMLPPIVPPVTTGRAEASAVPPVSPAPEFLPPQETVRARTPDPQHDEVYPAAGTLEDDTLPVPNDAASRNPLTTVLIVGGIVALLAIVAYLMLGNKESERLTSTTITAADTLSTRPETGPQAEQIDLPPAAAPETIRVAPVIPTAPATADTIGQAATPALAPATTAPAEEAVTTPDAATDADAQTRIQGVLNAFYEDMQAPPFSASTYLAPQVERFYLMQNTTPAAIAEEMGKSYFPEFLEAQNQIEPGSLKISPPVNDGSRVATYIEKIQSLRQSMQKHQQTRAQVRARFDKNFKIIYLRRERLLENTFNE</sequence>
<dbReference type="AlphaFoldDB" id="A0A6M6BCY2"/>
<feature type="compositionally biased region" description="Low complexity" evidence="2">
    <location>
        <begin position="54"/>
        <end position="72"/>
    </location>
</feature>
<proteinExistence type="predicted"/>
<evidence type="ECO:0000313" key="4">
    <source>
        <dbReference type="EMBL" id="QJX46066.1"/>
    </source>
</evidence>
<gene>
    <name evidence="4" type="ORF">HMJ29_03570</name>
</gene>
<evidence type="ECO:0000256" key="2">
    <source>
        <dbReference type="SAM" id="MobiDB-lite"/>
    </source>
</evidence>
<dbReference type="EMBL" id="CP053538">
    <property type="protein sequence ID" value="QJX46066.1"/>
    <property type="molecule type" value="Genomic_DNA"/>
</dbReference>
<keyword evidence="3" id="KW-1133">Transmembrane helix</keyword>
<dbReference type="Proteomes" id="UP000501623">
    <property type="component" value="Chromosome"/>
</dbReference>
<feature type="transmembrane region" description="Helical" evidence="3">
    <location>
        <begin position="166"/>
        <end position="187"/>
    </location>
</feature>
<keyword evidence="3" id="KW-0812">Transmembrane</keyword>
<feature type="region of interest" description="Disordered" evidence="2">
    <location>
        <begin position="110"/>
        <end position="139"/>
    </location>
</feature>
<evidence type="ECO:0000256" key="3">
    <source>
        <dbReference type="SAM" id="Phobius"/>
    </source>
</evidence>
<keyword evidence="5" id="KW-1185">Reference proteome</keyword>
<protein>
    <submittedName>
        <fullName evidence="4">SHOCT domain-containing protein</fullName>
    </submittedName>
</protein>
<feature type="coiled-coil region" evidence="1">
    <location>
        <begin position="357"/>
        <end position="384"/>
    </location>
</feature>
<keyword evidence="1" id="KW-0175">Coiled coil</keyword>
<feature type="compositionally biased region" description="Basic and acidic residues" evidence="2">
    <location>
        <begin position="130"/>
        <end position="139"/>
    </location>
</feature>
<name>A0A6M6BCY2_9BACT</name>
<reference evidence="4 5" key="1">
    <citation type="submission" date="2020-05" db="EMBL/GenBank/DDBJ databases">
        <title>Complete genome sequence of Hymenobacter sp. TS19 in Coasted Sand Dune.</title>
        <authorList>
            <person name="Lee J.-H."/>
            <person name="Jung J.-H."/>
            <person name="Jeong S."/>
            <person name="Zhao L."/>
            <person name="Kim M.-K."/>
            <person name="Seo H.-S."/>
            <person name="Lim S."/>
        </authorList>
    </citation>
    <scope>NUCLEOTIDE SEQUENCE [LARGE SCALE GENOMIC DNA]</scope>
    <source>
        <strain evidence="4 5">TS19</strain>
    </source>
</reference>
<organism evidence="4 5">
    <name type="scientific">Hymenobacter taeanensis</name>
    <dbReference type="NCBI Taxonomy" id="2735321"/>
    <lineage>
        <taxon>Bacteria</taxon>
        <taxon>Pseudomonadati</taxon>
        <taxon>Bacteroidota</taxon>
        <taxon>Cytophagia</taxon>
        <taxon>Cytophagales</taxon>
        <taxon>Hymenobacteraceae</taxon>
        <taxon>Hymenobacter</taxon>
    </lineage>
</organism>
<evidence type="ECO:0000313" key="5">
    <source>
        <dbReference type="Proteomes" id="UP000501623"/>
    </source>
</evidence>
<keyword evidence="3" id="KW-0472">Membrane</keyword>
<feature type="region of interest" description="Disordered" evidence="2">
    <location>
        <begin position="34"/>
        <end position="97"/>
    </location>
</feature>
<evidence type="ECO:0000256" key="1">
    <source>
        <dbReference type="SAM" id="Coils"/>
    </source>
</evidence>